<evidence type="ECO:0000259" key="1">
    <source>
        <dbReference type="Pfam" id="PF22998"/>
    </source>
</evidence>
<feature type="domain" description="LYC1 C-terminal" evidence="1">
    <location>
        <begin position="181"/>
        <end position="369"/>
    </location>
</feature>
<keyword evidence="3" id="KW-1185">Reference proteome</keyword>
<dbReference type="EMBL" id="KL648151">
    <property type="protein sequence ID" value="KEY71830.1"/>
    <property type="molecule type" value="Genomic_DNA"/>
</dbReference>
<protein>
    <recommendedName>
        <fullName evidence="1">LYC1 C-terminal domain-containing protein</fullName>
    </recommendedName>
</protein>
<dbReference type="InterPro" id="IPR055100">
    <property type="entry name" value="GNAT_LYC1-like"/>
</dbReference>
<dbReference type="PANTHER" id="PTHR34815">
    <property type="entry name" value="LYSINE ACETYLTRANSFERASE"/>
    <property type="match status" value="1"/>
</dbReference>
<dbReference type="InterPro" id="IPR053013">
    <property type="entry name" value="LAT"/>
</dbReference>
<gene>
    <name evidence="2" type="ORF">S7711_10060</name>
</gene>
<dbReference type="SUPFAM" id="SSF55729">
    <property type="entry name" value="Acyl-CoA N-acyltransferases (Nat)"/>
    <property type="match status" value="1"/>
</dbReference>
<reference evidence="2 3" key="1">
    <citation type="journal article" date="2014" name="BMC Genomics">
        <title>Comparative genome sequencing reveals chemotype-specific gene clusters in the toxigenic black mold Stachybotrys.</title>
        <authorList>
            <person name="Semeiks J."/>
            <person name="Borek D."/>
            <person name="Otwinowski Z."/>
            <person name="Grishin N.V."/>
        </authorList>
    </citation>
    <scope>NUCLEOTIDE SEQUENCE [LARGE SCALE GENOMIC DNA]</scope>
    <source>
        <strain evidence="3">CBS 109288 / IBT 7711</strain>
    </source>
</reference>
<dbReference type="Proteomes" id="UP000028045">
    <property type="component" value="Unassembled WGS sequence"/>
</dbReference>
<dbReference type="HOGENOM" id="CLU_038171_0_0_1"/>
<proteinExistence type="predicted"/>
<name>A0A084B2Q1_STACB</name>
<sequence length="370" mass="41966">MTKRPSIQLDRQACPITAIFGEANAEQRQKCYELGASAFRAPLSATQYLEREEYLGSLPLTRGTGWRFWCVFDVEDPLQIFATCKTLHRDLIVRDASNTHVEKGYCIASVVTDQKFRQKGLATFLLSEVAWWMDEVDGSTVSFLYASRGIHLFYQRLGWDAQPAYHATISSRLRLGDGAETVLPTTRPLLEEDISALCSRDLKLTAQIVGERRNPTNSVELAVLPTADLVSWLQDRAAFISSKLFNKVPQFQGSISKEGIAWIFWCHDFRKNQLAVQRIYGADDSNVPIDTIARLLLDARAEAAEWNFTRVVIWSPSPRLQEALASILQECDDEVVLEEERDYAVCMLRWKGGNTAKSVLLLQNEFYAWN</sequence>
<dbReference type="AlphaFoldDB" id="A0A084B2Q1"/>
<evidence type="ECO:0000313" key="2">
    <source>
        <dbReference type="EMBL" id="KEY71830.1"/>
    </source>
</evidence>
<dbReference type="Gene3D" id="3.40.630.30">
    <property type="match status" value="1"/>
</dbReference>
<accession>A0A084B2Q1</accession>
<organism evidence="2 3">
    <name type="scientific">Stachybotrys chartarum (strain CBS 109288 / IBT 7711)</name>
    <name type="common">Toxic black mold</name>
    <name type="synonym">Stilbospora chartarum</name>
    <dbReference type="NCBI Taxonomy" id="1280523"/>
    <lineage>
        <taxon>Eukaryota</taxon>
        <taxon>Fungi</taxon>
        <taxon>Dikarya</taxon>
        <taxon>Ascomycota</taxon>
        <taxon>Pezizomycotina</taxon>
        <taxon>Sordariomycetes</taxon>
        <taxon>Hypocreomycetidae</taxon>
        <taxon>Hypocreales</taxon>
        <taxon>Stachybotryaceae</taxon>
        <taxon>Stachybotrys</taxon>
    </lineage>
</organism>
<dbReference type="Pfam" id="PF22998">
    <property type="entry name" value="GNAT_LYC1-like"/>
    <property type="match status" value="1"/>
</dbReference>
<dbReference type="OrthoDB" id="2020070at2759"/>
<dbReference type="PANTHER" id="PTHR34815:SF4">
    <property type="entry name" value="N-ACETYLTRANSFERASE DOMAIN-CONTAINING PROTEIN"/>
    <property type="match status" value="1"/>
</dbReference>
<evidence type="ECO:0000313" key="3">
    <source>
        <dbReference type="Proteomes" id="UP000028045"/>
    </source>
</evidence>
<dbReference type="InterPro" id="IPR016181">
    <property type="entry name" value="Acyl_CoA_acyltransferase"/>
</dbReference>